<keyword evidence="2" id="KW-1185">Reference proteome</keyword>
<reference evidence="1 2" key="2">
    <citation type="submission" date="2018-11" db="EMBL/GenBank/DDBJ databases">
        <authorList>
            <consortium name="Pathogen Informatics"/>
        </authorList>
    </citation>
    <scope>NUCLEOTIDE SEQUENCE [LARGE SCALE GENOMIC DNA]</scope>
    <source>
        <strain evidence="1 2">NST_G2</strain>
    </source>
</reference>
<dbReference type="AlphaFoldDB" id="A0A183TJZ7"/>
<organism evidence="3">
    <name type="scientific">Schistocephalus solidus</name>
    <name type="common">Tapeworm</name>
    <dbReference type="NCBI Taxonomy" id="70667"/>
    <lineage>
        <taxon>Eukaryota</taxon>
        <taxon>Metazoa</taxon>
        <taxon>Spiralia</taxon>
        <taxon>Lophotrochozoa</taxon>
        <taxon>Platyhelminthes</taxon>
        <taxon>Cestoda</taxon>
        <taxon>Eucestoda</taxon>
        <taxon>Diphyllobothriidea</taxon>
        <taxon>Diphyllobothriidae</taxon>
        <taxon>Schistocephalus</taxon>
    </lineage>
</organism>
<dbReference type="Proteomes" id="UP000275846">
    <property type="component" value="Unassembled WGS sequence"/>
</dbReference>
<evidence type="ECO:0000313" key="2">
    <source>
        <dbReference type="Proteomes" id="UP000275846"/>
    </source>
</evidence>
<name>A0A183TJZ7_SCHSO</name>
<dbReference type="WBParaSite" id="SSLN_0001743501-mRNA-1">
    <property type="protein sequence ID" value="SSLN_0001743501-mRNA-1"/>
    <property type="gene ID" value="SSLN_0001743501"/>
</dbReference>
<dbReference type="OrthoDB" id="10517306at2759"/>
<proteinExistence type="predicted"/>
<protein>
    <submittedName>
        <fullName evidence="1 3">Uncharacterized protein</fullName>
    </submittedName>
</protein>
<sequence length="170" mass="19162">MKPTSSIRRKLHASGPKRCLNTPSSFNIDSNVQPIVKAKQLDLSALQNCNDFIMKFGSILSILGNLFDGNLSDVPSQDCRRLDSLVHLVASEAFDRQKRNHNFLLKNAPIHRRPVDVAMDFLYSGGFNYKIVEAKRLSSRSKNPPILVKLLSTVEVDSIFAQRRIQGKLR</sequence>
<dbReference type="EMBL" id="UYSU01041533">
    <property type="protein sequence ID" value="VDM03181.1"/>
    <property type="molecule type" value="Genomic_DNA"/>
</dbReference>
<reference evidence="3" key="1">
    <citation type="submission" date="2016-06" db="UniProtKB">
        <authorList>
            <consortium name="WormBaseParasite"/>
        </authorList>
    </citation>
    <scope>IDENTIFICATION</scope>
</reference>
<gene>
    <name evidence="1" type="ORF">SSLN_LOCUS16795</name>
</gene>
<accession>A0A183TJZ7</accession>
<evidence type="ECO:0000313" key="1">
    <source>
        <dbReference type="EMBL" id="VDM03181.1"/>
    </source>
</evidence>
<evidence type="ECO:0000313" key="3">
    <source>
        <dbReference type="WBParaSite" id="SSLN_0001743501-mRNA-1"/>
    </source>
</evidence>